<dbReference type="EMBL" id="CP011545">
    <property type="protein sequence ID" value="AKK09792.1"/>
    <property type="molecule type" value="Genomic_DNA"/>
</dbReference>
<organism evidence="2 3">
    <name type="scientific">Corynebacterium testudinoris</name>
    <dbReference type="NCBI Taxonomy" id="136857"/>
    <lineage>
        <taxon>Bacteria</taxon>
        <taxon>Bacillati</taxon>
        <taxon>Actinomycetota</taxon>
        <taxon>Actinomycetes</taxon>
        <taxon>Mycobacteriales</taxon>
        <taxon>Corynebacteriaceae</taxon>
        <taxon>Corynebacterium</taxon>
    </lineage>
</organism>
<dbReference type="AlphaFoldDB" id="A0A0G3HF82"/>
<dbReference type="CDD" id="cd04301">
    <property type="entry name" value="NAT_SF"/>
    <property type="match status" value="1"/>
</dbReference>
<dbReference type="RefSeq" id="WP_047253897.1">
    <property type="nucleotide sequence ID" value="NZ_CP011545.1"/>
</dbReference>
<name>A0A0G3HF82_9CORY</name>
<gene>
    <name evidence="2" type="ORF">CTEST_11925</name>
</gene>
<dbReference type="Proteomes" id="UP000035540">
    <property type="component" value="Chromosome"/>
</dbReference>
<dbReference type="InterPro" id="IPR016181">
    <property type="entry name" value="Acyl_CoA_acyltransferase"/>
</dbReference>
<evidence type="ECO:0000259" key="1">
    <source>
        <dbReference type="PROSITE" id="PS51186"/>
    </source>
</evidence>
<keyword evidence="3" id="KW-1185">Reference proteome</keyword>
<evidence type="ECO:0000313" key="3">
    <source>
        <dbReference type="Proteomes" id="UP000035540"/>
    </source>
</evidence>
<dbReference type="SUPFAM" id="SSF55729">
    <property type="entry name" value="Acyl-CoA N-acyltransferases (Nat)"/>
    <property type="match status" value="1"/>
</dbReference>
<dbReference type="OrthoDB" id="9796171at2"/>
<dbReference type="STRING" id="136857.CTEST_11925"/>
<dbReference type="PATRIC" id="fig|136857.5.peg.2355"/>
<dbReference type="PROSITE" id="PS51186">
    <property type="entry name" value="GNAT"/>
    <property type="match status" value="1"/>
</dbReference>
<dbReference type="Gene3D" id="3.40.630.30">
    <property type="match status" value="1"/>
</dbReference>
<proteinExistence type="predicted"/>
<keyword evidence="2" id="KW-0012">Acyltransferase</keyword>
<evidence type="ECO:0000313" key="2">
    <source>
        <dbReference type="EMBL" id="AKK09792.1"/>
    </source>
</evidence>
<dbReference type="GO" id="GO:0016747">
    <property type="term" value="F:acyltransferase activity, transferring groups other than amino-acyl groups"/>
    <property type="evidence" value="ECO:0007669"/>
    <property type="project" value="InterPro"/>
</dbReference>
<feature type="domain" description="N-acetyltransferase" evidence="1">
    <location>
        <begin position="8"/>
        <end position="157"/>
    </location>
</feature>
<accession>A0A0G3HF82</accession>
<dbReference type="InterPro" id="IPR000182">
    <property type="entry name" value="GNAT_dom"/>
</dbReference>
<reference evidence="2 3" key="1">
    <citation type="journal article" date="2015" name="Genome Announc.">
        <title>Complete Genome Sequence of the Type Strain Corynebacterium testudinoris DSM 44614, Recovered from Necrotic Lesions in the Mouth of a Tortoise.</title>
        <authorList>
            <person name="Ruckert C."/>
            <person name="Kriete M."/>
            <person name="Jaenicke S."/>
            <person name="Winkler A."/>
            <person name="Tauch A."/>
        </authorList>
    </citation>
    <scope>NUCLEOTIDE SEQUENCE [LARGE SCALE GENOMIC DNA]</scope>
    <source>
        <strain evidence="2 3">DSM 44614</strain>
    </source>
</reference>
<dbReference type="Pfam" id="PF13673">
    <property type="entry name" value="Acetyltransf_10"/>
    <property type="match status" value="1"/>
</dbReference>
<keyword evidence="2" id="KW-0808">Transferase</keyword>
<sequence length="157" mass="17707">MTIYFAVSHLADMAPLEVHQMYKLRVDTFVHEQQCPYAEIDDIDAAPDTFHLQVWKNGDTPRTLVGTARLYPALIDGADTMKFGRFCLHPSVRGTGLSAELMEQSLRLAREQAPGLPVVLDAQLPLVDFYRGFGFEPVGETFDDEGIPHQRMRLTRS</sequence>
<reference evidence="3" key="2">
    <citation type="submission" date="2015-05" db="EMBL/GenBank/DDBJ databases">
        <title>Complete genome sequence of Corynebacterium testudinoris DSM 44614, recovered from necrotic lesions in the mouth of a tortoise.</title>
        <authorList>
            <person name="Ruckert C."/>
            <person name="Albersmeier A."/>
            <person name="Winkler A."/>
            <person name="Tauch A."/>
        </authorList>
    </citation>
    <scope>NUCLEOTIDE SEQUENCE [LARGE SCALE GENOMIC DNA]</scope>
    <source>
        <strain evidence="3">DSM 44614</strain>
    </source>
</reference>
<protein>
    <submittedName>
        <fullName evidence="2">Putative acyltransferase</fullName>
    </submittedName>
</protein>
<dbReference type="KEGG" id="cted:CTEST_11925"/>